<feature type="region of interest" description="Disordered" evidence="1">
    <location>
        <begin position="1"/>
        <end position="41"/>
    </location>
</feature>
<reference evidence="2 3" key="1">
    <citation type="journal article" date="2016" name="Sci. Rep.">
        <title>Complete genome sequence and transcriptomic analysis of a novel marine strain Bacillus weihaiensis reveals the mechanism of brown algae degradation.</title>
        <authorList>
            <person name="Zhu Y."/>
            <person name="Chen P."/>
            <person name="Bao Y."/>
            <person name="Men Y."/>
            <person name="Zeng Y."/>
            <person name="Yang J."/>
            <person name="Sun J."/>
            <person name="Sun Y."/>
        </authorList>
    </citation>
    <scope>NUCLEOTIDE SEQUENCE [LARGE SCALE GENOMIC DNA]</scope>
    <source>
        <strain evidence="2 3">Alg07</strain>
    </source>
</reference>
<dbReference type="Proteomes" id="UP000181936">
    <property type="component" value="Chromosome"/>
</dbReference>
<accession>A0A1L3MRQ4</accession>
<dbReference type="EMBL" id="CP016020">
    <property type="protein sequence ID" value="APH04934.1"/>
    <property type="molecule type" value="Genomic_DNA"/>
</dbReference>
<dbReference type="KEGG" id="bwh:A9C19_09330"/>
<proteinExistence type="predicted"/>
<dbReference type="AlphaFoldDB" id="A0A1L3MRQ4"/>
<sequence>MNGTKVVNANDVKESEPVQEQETKNEVVKEEKINNDQPKTEELVSGSLEDYLIYSQHLKMS</sequence>
<protein>
    <submittedName>
        <fullName evidence="2">Uncharacterized protein</fullName>
    </submittedName>
</protein>
<keyword evidence="3" id="KW-1185">Reference proteome</keyword>
<evidence type="ECO:0000256" key="1">
    <source>
        <dbReference type="SAM" id="MobiDB-lite"/>
    </source>
</evidence>
<evidence type="ECO:0000313" key="2">
    <source>
        <dbReference type="EMBL" id="APH04934.1"/>
    </source>
</evidence>
<evidence type="ECO:0000313" key="3">
    <source>
        <dbReference type="Proteomes" id="UP000181936"/>
    </source>
</evidence>
<feature type="compositionally biased region" description="Basic and acidic residues" evidence="1">
    <location>
        <begin position="11"/>
        <end position="41"/>
    </location>
</feature>
<dbReference type="STRING" id="1547283.A9C19_09330"/>
<organism evidence="2 3">
    <name type="scientific">Bacillus weihaiensis</name>
    <dbReference type="NCBI Taxonomy" id="1547283"/>
    <lineage>
        <taxon>Bacteria</taxon>
        <taxon>Bacillati</taxon>
        <taxon>Bacillota</taxon>
        <taxon>Bacilli</taxon>
        <taxon>Bacillales</taxon>
        <taxon>Bacillaceae</taxon>
        <taxon>Bacillus</taxon>
    </lineage>
</organism>
<gene>
    <name evidence="2" type="ORF">A9C19_09330</name>
</gene>
<dbReference type="RefSeq" id="WP_072579729.1">
    <property type="nucleotide sequence ID" value="NZ_CP016020.1"/>
</dbReference>
<name>A0A1L3MRQ4_9BACI</name>